<proteinExistence type="predicted"/>
<name>A0ABM7YC54_9EURY</name>
<dbReference type="GeneID" id="71964911"/>
<organism evidence="1 2">
    <name type="scientific">Methanothermobacter tenebrarum</name>
    <dbReference type="NCBI Taxonomy" id="680118"/>
    <lineage>
        <taxon>Archaea</taxon>
        <taxon>Methanobacteriati</taxon>
        <taxon>Methanobacteriota</taxon>
        <taxon>Methanomada group</taxon>
        <taxon>Methanobacteria</taxon>
        <taxon>Methanobacteriales</taxon>
        <taxon>Methanobacteriaceae</taxon>
        <taxon>Methanothermobacter</taxon>
    </lineage>
</organism>
<dbReference type="RefSeq" id="WP_345894010.1">
    <property type="nucleotide sequence ID" value="NZ_AP025698.1"/>
</dbReference>
<reference evidence="1 2" key="1">
    <citation type="submission" date="2022-04" db="EMBL/GenBank/DDBJ databases">
        <title>Complete genome of Methanothermobacter tenebrarum strain RMAS.</title>
        <authorList>
            <person name="Nakamura K."/>
            <person name="Oshima K."/>
            <person name="Hattori M."/>
            <person name="Kamagata Y."/>
            <person name="Takamizawa K."/>
        </authorList>
    </citation>
    <scope>NUCLEOTIDE SEQUENCE [LARGE SCALE GENOMIC DNA]</scope>
    <source>
        <strain evidence="1 2">RMAS</strain>
    </source>
</reference>
<accession>A0ABM7YC54</accession>
<sequence length="211" mass="23779">MIMIESKIKALRQAAQVSSTSSGKIWCVAAGNEDTINSVAYEAIASKDKVKILFREHVSVKEAFVRKKFDLMMLYGDEAKIRDLSIICKENGGAFLKIAPYYVKNEPHLLLLVAPENLIKKFVGEAEKKKANLKLILEDKTTGFIEADVYLTEKLPKFIKDIIDPLFKVTDVVLTTLLISVSKEDDAEKIKEISAHNNIFIVDFKDILKED</sequence>
<keyword evidence="2" id="KW-1185">Reference proteome</keyword>
<protein>
    <submittedName>
        <fullName evidence="1">Uncharacterized protein</fullName>
    </submittedName>
</protein>
<evidence type="ECO:0000313" key="2">
    <source>
        <dbReference type="Proteomes" id="UP000831817"/>
    </source>
</evidence>
<gene>
    <name evidence="1" type="ORF">MTTB_03990</name>
</gene>
<evidence type="ECO:0000313" key="1">
    <source>
        <dbReference type="EMBL" id="BDH79020.1"/>
    </source>
</evidence>
<dbReference type="Proteomes" id="UP000831817">
    <property type="component" value="Chromosome"/>
</dbReference>
<dbReference type="EMBL" id="AP025698">
    <property type="protein sequence ID" value="BDH79020.1"/>
    <property type="molecule type" value="Genomic_DNA"/>
</dbReference>